<sequence length="425" mass="46162">MQLLNFGLLLLPFVAGDLAPQPEPLLAGPSDVVPGQYIVTLKEGLTSAQIRDHKKWVSSVHRANLEGFAAGASGVETEGIMKHFHIHDLNMYSGGFGEKTVEDLSRNPYVSCKTHIHLTAIWQYSLRDVGSNRCIRTTRLLAKTVTQKTGTLGSSYIVQQGQLSRCKPLRRLLVRRQGRKSFEGRAHSGPQTPIPNKPHTDEFGHGTYVAGIIAGKTYGVAKKANVVSAKAFDTGSSTYNYILETYDWIVRNITDSNRKNKAVINFSISGAKYQPFDDAVEKAFKAGIATVVAAGNDGKDAKNNTPASSPNAITVGAVRWENTRPSFSNYGKIVDIWAPGELIKSCWKGGNNATSTQSGTSAASPHVAGLVAYLMSTENLPSPSAVTARVLNLTIPNLVKDAKDSPNRVVYNGIQERKFTLPKYF</sequence>
<protein>
    <submittedName>
        <fullName evidence="17">Alkaline serine protease</fullName>
    </submittedName>
</protein>
<dbReference type="GO" id="GO:0005576">
    <property type="term" value="C:extracellular region"/>
    <property type="evidence" value="ECO:0007669"/>
    <property type="project" value="UniProtKB-SubCell"/>
</dbReference>
<evidence type="ECO:0000256" key="11">
    <source>
        <dbReference type="ARBA" id="ARBA00023180"/>
    </source>
</evidence>
<evidence type="ECO:0000259" key="16">
    <source>
        <dbReference type="Pfam" id="PF05922"/>
    </source>
</evidence>
<dbReference type="PANTHER" id="PTHR43806">
    <property type="entry name" value="PEPTIDASE S8"/>
    <property type="match status" value="1"/>
</dbReference>
<comment type="caution">
    <text evidence="12">Lacks conserved residue(s) required for the propagation of feature annotation.</text>
</comment>
<evidence type="ECO:0000256" key="1">
    <source>
        <dbReference type="ARBA" id="ARBA00002101"/>
    </source>
</evidence>
<evidence type="ECO:0000256" key="8">
    <source>
        <dbReference type="ARBA" id="ARBA00022825"/>
    </source>
</evidence>
<evidence type="ECO:0000256" key="6">
    <source>
        <dbReference type="ARBA" id="ARBA00022729"/>
    </source>
</evidence>
<dbReference type="InterPro" id="IPR000209">
    <property type="entry name" value="Peptidase_S8/S53_dom"/>
</dbReference>
<dbReference type="InterPro" id="IPR015500">
    <property type="entry name" value="Peptidase_S8_subtilisin-rel"/>
</dbReference>
<dbReference type="InterPro" id="IPR010259">
    <property type="entry name" value="S8pro/Inhibitor_I9"/>
</dbReference>
<dbReference type="Proteomes" id="UP000009172">
    <property type="component" value="Unassembled WGS sequence"/>
</dbReference>
<dbReference type="HOGENOM" id="CLU_011263_1_4_1"/>
<organism evidence="17 18">
    <name type="scientific">Trichophyton tonsurans (strain CBS 112818)</name>
    <name type="common">Scalp ringworm fungus</name>
    <dbReference type="NCBI Taxonomy" id="647933"/>
    <lineage>
        <taxon>Eukaryota</taxon>
        <taxon>Fungi</taxon>
        <taxon>Dikarya</taxon>
        <taxon>Ascomycota</taxon>
        <taxon>Pezizomycotina</taxon>
        <taxon>Eurotiomycetes</taxon>
        <taxon>Eurotiomycetidae</taxon>
        <taxon>Onygenales</taxon>
        <taxon>Arthrodermataceae</taxon>
        <taxon>Trichophyton</taxon>
    </lineage>
</organism>
<keyword evidence="7" id="KW-0378">Hydrolase</keyword>
<dbReference type="GO" id="GO:0006508">
    <property type="term" value="P:proteolysis"/>
    <property type="evidence" value="ECO:0007669"/>
    <property type="project" value="UniProtKB-KW"/>
</dbReference>
<evidence type="ECO:0000256" key="3">
    <source>
        <dbReference type="ARBA" id="ARBA00011073"/>
    </source>
</evidence>
<dbReference type="Pfam" id="PF00082">
    <property type="entry name" value="Peptidase_S8"/>
    <property type="match status" value="1"/>
</dbReference>
<dbReference type="InterPro" id="IPR036852">
    <property type="entry name" value="Peptidase_S8/S53_dom_sf"/>
</dbReference>
<dbReference type="InterPro" id="IPR050131">
    <property type="entry name" value="Peptidase_S8_subtilisin-like"/>
</dbReference>
<feature type="domain" description="Peptidase S8/S53" evidence="15">
    <location>
        <begin position="188"/>
        <end position="392"/>
    </location>
</feature>
<dbReference type="Gene3D" id="3.40.50.200">
    <property type="entry name" value="Peptidase S8/S53 domain"/>
    <property type="match status" value="1"/>
</dbReference>
<comment type="function">
    <text evidence="1">Secreted subtilisin-like serine protease with keratinolytic activity that contributes to pathogenicity.</text>
</comment>
<dbReference type="CDD" id="cd04077">
    <property type="entry name" value="Peptidases_S8_PCSK9_ProteinaseK_like"/>
    <property type="match status" value="1"/>
</dbReference>
<evidence type="ECO:0000256" key="4">
    <source>
        <dbReference type="ARBA" id="ARBA00022525"/>
    </source>
</evidence>
<comment type="similarity">
    <text evidence="3 12">Belongs to the peptidase S8 family.</text>
</comment>
<keyword evidence="9" id="KW-0843">Virulence</keyword>
<dbReference type="PROSITE" id="PS51892">
    <property type="entry name" value="SUBTILASE"/>
    <property type="match status" value="1"/>
</dbReference>
<keyword evidence="4" id="KW-0964">Secreted</keyword>
<evidence type="ECO:0000259" key="15">
    <source>
        <dbReference type="Pfam" id="PF00082"/>
    </source>
</evidence>
<accession>F2S2G7</accession>
<feature type="signal peptide" evidence="14">
    <location>
        <begin position="1"/>
        <end position="16"/>
    </location>
</feature>
<comment type="subcellular location">
    <subcellularLocation>
        <location evidence="2">Secreted</location>
    </subcellularLocation>
</comment>
<dbReference type="GO" id="GO:0004252">
    <property type="term" value="F:serine-type endopeptidase activity"/>
    <property type="evidence" value="ECO:0007669"/>
    <property type="project" value="InterPro"/>
</dbReference>
<dbReference type="PROSITE" id="PS00137">
    <property type="entry name" value="SUBTILASE_HIS"/>
    <property type="match status" value="1"/>
</dbReference>
<keyword evidence="11" id="KW-0325">Glycoprotein</keyword>
<feature type="domain" description="Inhibitor I9" evidence="16">
    <location>
        <begin position="36"/>
        <end position="110"/>
    </location>
</feature>
<name>F2S2G7_TRIT1</name>
<dbReference type="SUPFAM" id="SSF52743">
    <property type="entry name" value="Subtilisin-like"/>
    <property type="match status" value="1"/>
</dbReference>
<dbReference type="PROSITE" id="PS00138">
    <property type="entry name" value="SUBTILASE_SER"/>
    <property type="match status" value="1"/>
</dbReference>
<keyword evidence="5 17" id="KW-0645">Protease</keyword>
<gene>
    <name evidence="17" type="ORF">TESG_05168</name>
</gene>
<dbReference type="InterPro" id="IPR023828">
    <property type="entry name" value="Peptidase_S8_Ser-AS"/>
</dbReference>
<dbReference type="OrthoDB" id="206201at2759"/>
<evidence type="ECO:0000256" key="14">
    <source>
        <dbReference type="SAM" id="SignalP"/>
    </source>
</evidence>
<keyword evidence="18" id="KW-1185">Reference proteome</keyword>
<feature type="region of interest" description="Disordered" evidence="13">
    <location>
        <begin position="180"/>
        <end position="199"/>
    </location>
</feature>
<evidence type="ECO:0000313" key="18">
    <source>
        <dbReference type="Proteomes" id="UP000009172"/>
    </source>
</evidence>
<dbReference type="SUPFAM" id="SSF54897">
    <property type="entry name" value="Protease propeptides/inhibitors"/>
    <property type="match status" value="1"/>
</dbReference>
<feature type="chain" id="PRO_5003286898" evidence="14">
    <location>
        <begin position="17"/>
        <end position="425"/>
    </location>
</feature>
<dbReference type="InterPro" id="IPR022398">
    <property type="entry name" value="Peptidase_S8_His-AS"/>
</dbReference>
<keyword evidence="10" id="KW-0865">Zymogen</keyword>
<evidence type="ECO:0000256" key="10">
    <source>
        <dbReference type="ARBA" id="ARBA00023145"/>
    </source>
</evidence>
<evidence type="ECO:0000256" key="5">
    <source>
        <dbReference type="ARBA" id="ARBA00022670"/>
    </source>
</evidence>
<reference evidence="18" key="1">
    <citation type="journal article" date="2012" name="MBio">
        <title>Comparative genome analysis of Trichophyton rubrum and related dermatophytes reveals candidate genes involved in infection.</title>
        <authorList>
            <person name="Martinez D.A."/>
            <person name="Oliver B.G."/>
            <person name="Graeser Y."/>
            <person name="Goldberg J.M."/>
            <person name="Li W."/>
            <person name="Martinez-Rossi N.M."/>
            <person name="Monod M."/>
            <person name="Shelest E."/>
            <person name="Barton R.C."/>
            <person name="Birch E."/>
            <person name="Brakhage A.A."/>
            <person name="Chen Z."/>
            <person name="Gurr S.J."/>
            <person name="Heiman D."/>
            <person name="Heitman J."/>
            <person name="Kosti I."/>
            <person name="Rossi A."/>
            <person name="Saif S."/>
            <person name="Samalova M."/>
            <person name="Saunders C.W."/>
            <person name="Shea T."/>
            <person name="Summerbell R.C."/>
            <person name="Xu J."/>
            <person name="Young S."/>
            <person name="Zeng Q."/>
            <person name="Birren B.W."/>
            <person name="Cuomo C.A."/>
            <person name="White T.C."/>
        </authorList>
    </citation>
    <scope>NUCLEOTIDE SEQUENCE [LARGE SCALE GENOMIC DNA]</scope>
    <source>
        <strain evidence="18">CBS 112818</strain>
    </source>
</reference>
<keyword evidence="8" id="KW-0720">Serine protease</keyword>
<evidence type="ECO:0000256" key="9">
    <source>
        <dbReference type="ARBA" id="ARBA00023026"/>
    </source>
</evidence>
<dbReference type="PANTHER" id="PTHR43806:SF58">
    <property type="entry name" value="ALKALINE PROTEASE 1-RELATED"/>
    <property type="match status" value="1"/>
</dbReference>
<dbReference type="AlphaFoldDB" id="F2S2G7"/>
<dbReference type="InterPro" id="IPR034193">
    <property type="entry name" value="PCSK9_ProteinaseK-like"/>
</dbReference>
<dbReference type="Pfam" id="PF05922">
    <property type="entry name" value="Inhibitor_I9"/>
    <property type="match status" value="1"/>
</dbReference>
<evidence type="ECO:0000256" key="7">
    <source>
        <dbReference type="ARBA" id="ARBA00022801"/>
    </source>
</evidence>
<dbReference type="PRINTS" id="PR00723">
    <property type="entry name" value="SUBTILISIN"/>
</dbReference>
<evidence type="ECO:0000256" key="12">
    <source>
        <dbReference type="PROSITE-ProRule" id="PRU01240"/>
    </source>
</evidence>
<proteinExistence type="inferred from homology"/>
<dbReference type="EMBL" id="GG698504">
    <property type="protein sequence ID" value="EGD97766.1"/>
    <property type="molecule type" value="Genomic_DNA"/>
</dbReference>
<evidence type="ECO:0000256" key="13">
    <source>
        <dbReference type="SAM" id="MobiDB-lite"/>
    </source>
</evidence>
<evidence type="ECO:0000256" key="2">
    <source>
        <dbReference type="ARBA" id="ARBA00004613"/>
    </source>
</evidence>
<evidence type="ECO:0000313" key="17">
    <source>
        <dbReference type="EMBL" id="EGD97766.1"/>
    </source>
</evidence>
<keyword evidence="6 14" id="KW-0732">Signal</keyword>